<dbReference type="Gene3D" id="1.20.1280.50">
    <property type="match status" value="1"/>
</dbReference>
<evidence type="ECO:0000313" key="3">
    <source>
        <dbReference type="Proteomes" id="UP000789342"/>
    </source>
</evidence>
<dbReference type="InterPro" id="IPR036047">
    <property type="entry name" value="F-box-like_dom_sf"/>
</dbReference>
<evidence type="ECO:0000313" key="2">
    <source>
        <dbReference type="EMBL" id="CAG8548068.1"/>
    </source>
</evidence>
<feature type="domain" description="F-box" evidence="1">
    <location>
        <begin position="3"/>
        <end position="44"/>
    </location>
</feature>
<dbReference type="AlphaFoldDB" id="A0A9N9AYC0"/>
<dbReference type="SUPFAM" id="SSF81383">
    <property type="entry name" value="F-box domain"/>
    <property type="match status" value="1"/>
</dbReference>
<comment type="caution">
    <text evidence="2">The sequence shown here is derived from an EMBL/GenBank/DDBJ whole genome shotgun (WGS) entry which is preliminary data.</text>
</comment>
<protein>
    <submittedName>
        <fullName evidence="2">15627_t:CDS:1</fullName>
    </submittedName>
</protein>
<dbReference type="InterPro" id="IPR001810">
    <property type="entry name" value="F-box_dom"/>
</dbReference>
<accession>A0A9N9AYC0</accession>
<name>A0A9N9AYC0_9GLOM</name>
<dbReference type="Proteomes" id="UP000789342">
    <property type="component" value="Unassembled WGS sequence"/>
</dbReference>
<keyword evidence="3" id="KW-1185">Reference proteome</keyword>
<dbReference type="CDD" id="cd09917">
    <property type="entry name" value="F-box_SF"/>
    <property type="match status" value="1"/>
</dbReference>
<gene>
    <name evidence="2" type="ORF">AMORRO_LOCUS5439</name>
</gene>
<proteinExistence type="predicted"/>
<dbReference type="Pfam" id="PF12937">
    <property type="entry name" value="F-box-like"/>
    <property type="match status" value="1"/>
</dbReference>
<evidence type="ECO:0000259" key="1">
    <source>
        <dbReference type="Pfam" id="PF12937"/>
    </source>
</evidence>
<organism evidence="2 3">
    <name type="scientific">Acaulospora morrowiae</name>
    <dbReference type="NCBI Taxonomy" id="94023"/>
    <lineage>
        <taxon>Eukaryota</taxon>
        <taxon>Fungi</taxon>
        <taxon>Fungi incertae sedis</taxon>
        <taxon>Mucoromycota</taxon>
        <taxon>Glomeromycotina</taxon>
        <taxon>Glomeromycetes</taxon>
        <taxon>Diversisporales</taxon>
        <taxon>Acaulosporaceae</taxon>
        <taxon>Acaulospora</taxon>
    </lineage>
</organism>
<sequence length="187" mass="22348">MASKLPNELVIEIFRNVMERSRYCNKYKNLFQLRSVCKQWNRLVPVVAKEEISKDGTRGWCIKVWTSHYHKWELFKKFRPKTITFDDKSKMIRFDFEELPRLFPTFRVAWRIINPLGVHIDSFVTLDLLKILKLKLGKEQEYQCSNRSGWNESIVCVRKNRDNKTSSFGLIEVVFINIKEEDFFGMA</sequence>
<reference evidence="2" key="1">
    <citation type="submission" date="2021-06" db="EMBL/GenBank/DDBJ databases">
        <authorList>
            <person name="Kallberg Y."/>
            <person name="Tangrot J."/>
            <person name="Rosling A."/>
        </authorList>
    </citation>
    <scope>NUCLEOTIDE SEQUENCE</scope>
    <source>
        <strain evidence="2">CL551</strain>
    </source>
</reference>
<dbReference type="EMBL" id="CAJVPV010003286">
    <property type="protein sequence ID" value="CAG8548068.1"/>
    <property type="molecule type" value="Genomic_DNA"/>
</dbReference>
<dbReference type="OrthoDB" id="2339269at2759"/>